<dbReference type="InterPro" id="IPR001567">
    <property type="entry name" value="Pept_M3A_M3B_dom"/>
</dbReference>
<dbReference type="InterPro" id="IPR042088">
    <property type="entry name" value="OligoPept_F_C"/>
</dbReference>
<comment type="similarity">
    <text evidence="6">Belongs to the peptidase M3B family.</text>
</comment>
<feature type="domain" description="Oligopeptidase F N-terminal" evidence="8">
    <location>
        <begin position="116"/>
        <end position="184"/>
    </location>
</feature>
<dbReference type="InterPro" id="IPR013647">
    <property type="entry name" value="OligopepF_N_dom"/>
</dbReference>
<evidence type="ECO:0000256" key="5">
    <source>
        <dbReference type="ARBA" id="ARBA00023049"/>
    </source>
</evidence>
<keyword evidence="10" id="KW-1185">Reference proteome</keyword>
<keyword evidence="2 6" id="KW-0479">Metal-binding</keyword>
<dbReference type="Gene3D" id="1.10.287.830">
    <property type="entry name" value="putative peptidase helix hairpin domain like"/>
    <property type="match status" value="1"/>
</dbReference>
<gene>
    <name evidence="9" type="ORF">HMPREF3221_02060</name>
</gene>
<proteinExistence type="inferred from homology"/>
<dbReference type="GO" id="GO:0004222">
    <property type="term" value="F:metalloendopeptidase activity"/>
    <property type="evidence" value="ECO:0007669"/>
    <property type="project" value="UniProtKB-UniRule"/>
</dbReference>
<dbReference type="GO" id="GO:0006518">
    <property type="term" value="P:peptide metabolic process"/>
    <property type="evidence" value="ECO:0007669"/>
    <property type="project" value="TreeGrafter"/>
</dbReference>
<evidence type="ECO:0000313" key="10">
    <source>
        <dbReference type="Proteomes" id="UP000070401"/>
    </source>
</evidence>
<dbReference type="Proteomes" id="UP000070401">
    <property type="component" value="Unassembled WGS sequence"/>
</dbReference>
<evidence type="ECO:0000256" key="3">
    <source>
        <dbReference type="ARBA" id="ARBA00022801"/>
    </source>
</evidence>
<dbReference type="EC" id="3.4.24.-" evidence="6"/>
<dbReference type="SUPFAM" id="SSF55486">
    <property type="entry name" value="Metalloproteases ('zincins'), catalytic domain"/>
    <property type="match status" value="1"/>
</dbReference>
<comment type="function">
    <text evidence="6">Has oligopeptidase activity and degrades a variety of small bioactive peptides.</text>
</comment>
<keyword evidence="3 6" id="KW-0378">Hydrolase</keyword>
<evidence type="ECO:0000256" key="2">
    <source>
        <dbReference type="ARBA" id="ARBA00022723"/>
    </source>
</evidence>
<comment type="cofactor">
    <cofactor evidence="6">
        <name>Zn(2+)</name>
        <dbReference type="ChEBI" id="CHEBI:29105"/>
    </cofactor>
    <text evidence="6">Binds 1 zinc ion.</text>
</comment>
<evidence type="ECO:0000256" key="4">
    <source>
        <dbReference type="ARBA" id="ARBA00022833"/>
    </source>
</evidence>
<sequence>MRRFSLKDRNAIDKKYKWNLNDIYENYDIWESDLEKFEKLTQEVPKFKGEIKKSAEKFVELEILMEKIAKLLDRLYLYPYMLKDLDSTDEITSIKMQEIEMIYSKFATETAWISPEMLEIPEETMNEWIKKYPELQERKFGLSEMYRLRKHVLSEDKEQLLSHFAQFMGSSSDIYAELSISDIKWNTVKFSTGEEIPVSNGVYSKILATNRNQEDRKLAFEALYKSYENSKNTFAAIYRAIIQRNVASCNARNYESSLDRALENKNIPREVYFSLVESAQENTAPLRRYVELRKKALKLKEYHYYDNSINIVDYNKIFKYDDAKEMVLKSVEPLGEDYQQKMKRAISEGWLDVFETKNKRSGAYSINIYDVHPYMLLNYQETMDDVFTLAHELGHTLHSMLSSEAQPYSTADYTIFVAEVASTFNERLILDYMLKNSNDSLEKIALLEQALGNIVGTYYIQTLFATYEYEAHKMIEEYKAITPDILSDIMFNLFKKYFGDTVTIDELQKIIWARIPHFYNSPFYVYQYATSFASSAKLYEDLKANPENREKYLILLKSGGNNHPMEQLKLAGVDLTKKESFDAVAHEFDRLLDILEDELKKINLI</sequence>
<evidence type="ECO:0000259" key="7">
    <source>
        <dbReference type="Pfam" id="PF01432"/>
    </source>
</evidence>
<keyword evidence="4 6" id="KW-0862">Zinc</keyword>
<dbReference type="Gene3D" id="1.10.1370.20">
    <property type="entry name" value="Oligoendopeptidase f, C-terminal domain"/>
    <property type="match status" value="1"/>
</dbReference>
<protein>
    <recommendedName>
        <fullName evidence="6">Oligopeptidase F</fullName>
        <ecNumber evidence="6">3.4.24.-</ecNumber>
    </recommendedName>
</protein>
<reference evidence="10" key="1">
    <citation type="submission" date="2016-01" db="EMBL/GenBank/DDBJ databases">
        <authorList>
            <person name="Mitreva M."/>
            <person name="Pepin K.H."/>
            <person name="Mihindukulasuriya K.A."/>
            <person name="Fulton R."/>
            <person name="Fronick C."/>
            <person name="O'Laughlin M."/>
            <person name="Miner T."/>
            <person name="Herter B."/>
            <person name="Rosa B.A."/>
            <person name="Cordes M."/>
            <person name="Tomlinson C."/>
            <person name="Wollam A."/>
            <person name="Palsikar V.B."/>
            <person name="Mardis E.R."/>
            <person name="Wilson R.K."/>
        </authorList>
    </citation>
    <scope>NUCLEOTIDE SEQUENCE [LARGE SCALE GENOMIC DNA]</scope>
    <source>
        <strain evidence="10">MJR7757B</strain>
    </source>
</reference>
<dbReference type="CDD" id="cd09608">
    <property type="entry name" value="M3B_PepF"/>
    <property type="match status" value="1"/>
</dbReference>
<evidence type="ECO:0000256" key="1">
    <source>
        <dbReference type="ARBA" id="ARBA00022670"/>
    </source>
</evidence>
<dbReference type="GO" id="GO:0006508">
    <property type="term" value="P:proteolysis"/>
    <property type="evidence" value="ECO:0007669"/>
    <property type="project" value="UniProtKB-KW"/>
</dbReference>
<name>A0A133NIT9_FUSNU</name>
<dbReference type="PANTHER" id="PTHR11804">
    <property type="entry name" value="PROTEASE M3 THIMET OLIGOPEPTIDASE-RELATED"/>
    <property type="match status" value="1"/>
</dbReference>
<feature type="domain" description="Peptidase M3A/M3B catalytic" evidence="7">
    <location>
        <begin position="207"/>
        <end position="582"/>
    </location>
</feature>
<dbReference type="PANTHER" id="PTHR11804:SF84">
    <property type="entry name" value="SACCHAROLYSIN"/>
    <property type="match status" value="1"/>
</dbReference>
<dbReference type="AlphaFoldDB" id="A0A133NIT9"/>
<accession>A0A133NIT9</accession>
<organism evidence="9 10">
    <name type="scientific">Fusobacterium nucleatum</name>
    <dbReference type="NCBI Taxonomy" id="851"/>
    <lineage>
        <taxon>Bacteria</taxon>
        <taxon>Fusobacteriati</taxon>
        <taxon>Fusobacteriota</taxon>
        <taxon>Fusobacteriia</taxon>
        <taxon>Fusobacteriales</taxon>
        <taxon>Fusobacteriaceae</taxon>
        <taxon>Fusobacterium</taxon>
    </lineage>
</organism>
<dbReference type="Pfam" id="PF08439">
    <property type="entry name" value="Peptidase_M3_N"/>
    <property type="match status" value="1"/>
</dbReference>
<dbReference type="eggNOG" id="COG1164">
    <property type="taxonomic scope" value="Bacteria"/>
</dbReference>
<keyword evidence="5 6" id="KW-0482">Metalloprotease</keyword>
<dbReference type="InterPro" id="IPR045090">
    <property type="entry name" value="Pept_M3A_M3B"/>
</dbReference>
<dbReference type="InterPro" id="IPR004438">
    <property type="entry name" value="Peptidase_M3B"/>
</dbReference>
<evidence type="ECO:0000313" key="9">
    <source>
        <dbReference type="EMBL" id="KXA16215.1"/>
    </source>
</evidence>
<keyword evidence="1 6" id="KW-0645">Protease</keyword>
<dbReference type="PATRIC" id="fig|851.8.peg.2078"/>
<dbReference type="Pfam" id="PF01432">
    <property type="entry name" value="Peptidase_M3"/>
    <property type="match status" value="1"/>
</dbReference>
<dbReference type="STRING" id="1408287.GCA_000493815_01336"/>
<dbReference type="GO" id="GO:0046872">
    <property type="term" value="F:metal ion binding"/>
    <property type="evidence" value="ECO:0007669"/>
    <property type="project" value="UniProtKB-UniRule"/>
</dbReference>
<evidence type="ECO:0000256" key="6">
    <source>
        <dbReference type="RuleBase" id="RU368091"/>
    </source>
</evidence>
<dbReference type="EMBL" id="LRPY01000224">
    <property type="protein sequence ID" value="KXA16215.1"/>
    <property type="molecule type" value="Genomic_DNA"/>
</dbReference>
<evidence type="ECO:0000259" key="8">
    <source>
        <dbReference type="Pfam" id="PF08439"/>
    </source>
</evidence>
<dbReference type="Gene3D" id="1.20.140.70">
    <property type="entry name" value="Oligopeptidase f, N-terminal domain"/>
    <property type="match status" value="1"/>
</dbReference>
<comment type="caution">
    <text evidence="9">The sequence shown here is derived from an EMBL/GenBank/DDBJ whole genome shotgun (WGS) entry which is preliminary data.</text>
</comment>
<dbReference type="NCBIfam" id="TIGR00181">
    <property type="entry name" value="pepF"/>
    <property type="match status" value="1"/>
</dbReference>